<evidence type="ECO:0000256" key="6">
    <source>
        <dbReference type="ARBA" id="ARBA00022741"/>
    </source>
</evidence>
<dbReference type="PANTHER" id="PTHR21348">
    <property type="match status" value="1"/>
</dbReference>
<evidence type="ECO:0000256" key="1">
    <source>
        <dbReference type="ARBA" id="ARBA00004123"/>
    </source>
</evidence>
<keyword evidence="7 14" id="KW-0067">ATP-binding</keyword>
<dbReference type="PIRSF" id="PIRSF017267">
    <property type="entry name" value="Sulfiredoxin"/>
    <property type="match status" value="1"/>
</dbReference>
<dbReference type="InterPro" id="IPR036086">
    <property type="entry name" value="ParB/Sulfiredoxin_sf"/>
</dbReference>
<keyword evidence="8 14" id="KW-0049">Antioxidant</keyword>
<feature type="domain" description="ParB-like N-terminal" evidence="17">
    <location>
        <begin position="12"/>
        <end position="124"/>
    </location>
</feature>
<evidence type="ECO:0000256" key="8">
    <source>
        <dbReference type="ARBA" id="ARBA00022862"/>
    </source>
</evidence>
<keyword evidence="10 16" id="KW-1015">Disulfide bond</keyword>
<dbReference type="SMART" id="SM00470">
    <property type="entry name" value="ParB"/>
    <property type="match status" value="1"/>
</dbReference>
<dbReference type="EC" id="1.8.98.2" evidence="4 14"/>
<accession>G8JRX3</accession>
<evidence type="ECO:0000256" key="3">
    <source>
        <dbReference type="ARBA" id="ARBA00009609"/>
    </source>
</evidence>
<gene>
    <name evidence="18" type="ordered locus">Ecym_3406</name>
</gene>
<sequence>MSIQTRGLAKIEYIPLSHIRRPIAPVLDSTKIDAMVSTVKGVPMASATCTLGEAVAMNGELPAIDVMHVREDGKDYYFAFGGCHRFQAYDRLSSERQEDTLVRCKIVPTTRKQLRVYVGASLDDMF</sequence>
<evidence type="ECO:0000313" key="18">
    <source>
        <dbReference type="EMBL" id="AET38892.1"/>
    </source>
</evidence>
<comment type="similarity">
    <text evidence="3 14">Belongs to the sulfiredoxin family.</text>
</comment>
<dbReference type="EMBL" id="CP002499">
    <property type="protein sequence ID" value="AET38892.1"/>
    <property type="molecule type" value="Genomic_DNA"/>
</dbReference>
<dbReference type="SUPFAM" id="SSF110849">
    <property type="entry name" value="ParB/Sulfiredoxin"/>
    <property type="match status" value="1"/>
</dbReference>
<dbReference type="eggNOG" id="KOG3388">
    <property type="taxonomic scope" value="Eukaryota"/>
</dbReference>
<evidence type="ECO:0000256" key="11">
    <source>
        <dbReference type="ARBA" id="ARBA00023242"/>
    </source>
</evidence>
<dbReference type="Proteomes" id="UP000006790">
    <property type="component" value="Chromosome 3"/>
</dbReference>
<evidence type="ECO:0000313" key="19">
    <source>
        <dbReference type="Proteomes" id="UP000006790"/>
    </source>
</evidence>
<dbReference type="GO" id="GO:0032272">
    <property type="term" value="P:negative regulation of protein polymerization"/>
    <property type="evidence" value="ECO:0007669"/>
    <property type="project" value="EnsemblFungi"/>
</dbReference>
<dbReference type="GO" id="GO:0005524">
    <property type="term" value="F:ATP binding"/>
    <property type="evidence" value="ECO:0007669"/>
    <property type="project" value="UniProtKB-KW"/>
</dbReference>
<protein>
    <recommendedName>
        <fullName evidence="13 14">Sulfiredoxin</fullName>
        <ecNumber evidence="4 14">1.8.98.2</ecNumber>
    </recommendedName>
</protein>
<reference evidence="19" key="1">
    <citation type="journal article" date="2012" name="G3 (Bethesda)">
        <title>Pichia sorbitophila, an interspecies yeast hybrid reveals early steps of genome resolution following polyploidization.</title>
        <authorList>
            <person name="Leh Louis V."/>
            <person name="Despons L."/>
            <person name="Friedrich A."/>
            <person name="Martin T."/>
            <person name="Durrens P."/>
            <person name="Casaregola S."/>
            <person name="Neuveglise C."/>
            <person name="Fairhead C."/>
            <person name="Marck C."/>
            <person name="Cruz J.A."/>
            <person name="Straub M.L."/>
            <person name="Kugler V."/>
            <person name="Sacerdot C."/>
            <person name="Uzunov Z."/>
            <person name="Thierry A."/>
            <person name="Weiss S."/>
            <person name="Bleykasten C."/>
            <person name="De Montigny J."/>
            <person name="Jacques N."/>
            <person name="Jung P."/>
            <person name="Lemaire M."/>
            <person name="Mallet S."/>
            <person name="Morel G."/>
            <person name="Richard G.F."/>
            <person name="Sarkar A."/>
            <person name="Savel G."/>
            <person name="Schacherer J."/>
            <person name="Seret M.L."/>
            <person name="Talla E."/>
            <person name="Samson G."/>
            <person name="Jubin C."/>
            <person name="Poulain J."/>
            <person name="Vacherie B."/>
            <person name="Barbe V."/>
            <person name="Pelletier E."/>
            <person name="Sherman D.J."/>
            <person name="Westhof E."/>
            <person name="Weissenbach J."/>
            <person name="Baret P.V."/>
            <person name="Wincker P."/>
            <person name="Gaillardin C."/>
            <person name="Dujon B."/>
            <person name="Souciet J.L."/>
        </authorList>
    </citation>
    <scope>NUCLEOTIDE SEQUENCE [LARGE SCALE GENOMIC DNA]</scope>
    <source>
        <strain evidence="19">CBS 270.75 / DBVPG 7215 / KCTC 17166 / NRRL Y-17582</strain>
    </source>
</reference>
<dbReference type="OMA" id="SQIRRPI"/>
<dbReference type="STRING" id="931890.G8JRX3"/>
<dbReference type="AlphaFoldDB" id="G8JRX3"/>
<evidence type="ECO:0000259" key="17">
    <source>
        <dbReference type="SMART" id="SM00470"/>
    </source>
</evidence>
<dbReference type="PANTHER" id="PTHR21348:SF2">
    <property type="entry name" value="SULFIREDOXIN-1"/>
    <property type="match status" value="1"/>
</dbReference>
<keyword evidence="5" id="KW-0963">Cytoplasm</keyword>
<keyword evidence="19" id="KW-1185">Reference proteome</keyword>
<dbReference type="Pfam" id="PF02195">
    <property type="entry name" value="ParB_N"/>
    <property type="match status" value="1"/>
</dbReference>
<comment type="subcellular location">
    <subcellularLocation>
        <location evidence="2">Cytoplasm</location>
    </subcellularLocation>
    <subcellularLocation>
        <location evidence="1">Nucleus</location>
    </subcellularLocation>
</comment>
<evidence type="ECO:0000256" key="12">
    <source>
        <dbReference type="ARBA" id="ARBA00047514"/>
    </source>
</evidence>
<keyword evidence="11" id="KW-0539">Nucleus</keyword>
<dbReference type="Gene3D" id="3.90.1530.10">
    <property type="entry name" value="Conserved hypothetical protein from pyrococcus furiosus pfu- 392566-001, ParB domain"/>
    <property type="match status" value="1"/>
</dbReference>
<evidence type="ECO:0000256" key="7">
    <source>
        <dbReference type="ARBA" id="ARBA00022840"/>
    </source>
</evidence>
<proteinExistence type="inferred from homology"/>
<keyword evidence="9 14" id="KW-0560">Oxidoreductase</keyword>
<dbReference type="GeneID" id="11472253"/>
<evidence type="ECO:0000256" key="14">
    <source>
        <dbReference type="PIRNR" id="PIRNR017267"/>
    </source>
</evidence>
<evidence type="ECO:0000256" key="5">
    <source>
        <dbReference type="ARBA" id="ARBA00022490"/>
    </source>
</evidence>
<dbReference type="GO" id="GO:0005737">
    <property type="term" value="C:cytoplasm"/>
    <property type="evidence" value="ECO:0007669"/>
    <property type="project" value="UniProtKB-SubCell"/>
</dbReference>
<evidence type="ECO:0000256" key="9">
    <source>
        <dbReference type="ARBA" id="ARBA00023002"/>
    </source>
</evidence>
<keyword evidence="6 14" id="KW-0547">Nucleotide-binding</keyword>
<organism evidence="18 19">
    <name type="scientific">Eremothecium cymbalariae (strain CBS 270.75 / DBVPG 7215 / KCTC 17166 / NRRL Y-17582)</name>
    <name type="common">Yeast</name>
    <dbReference type="NCBI Taxonomy" id="931890"/>
    <lineage>
        <taxon>Eukaryota</taxon>
        <taxon>Fungi</taxon>
        <taxon>Dikarya</taxon>
        <taxon>Ascomycota</taxon>
        <taxon>Saccharomycotina</taxon>
        <taxon>Saccharomycetes</taxon>
        <taxon>Saccharomycetales</taxon>
        <taxon>Saccharomycetaceae</taxon>
        <taxon>Eremothecium</taxon>
    </lineage>
</organism>
<dbReference type="GO" id="GO:0032542">
    <property type="term" value="F:sulfiredoxin activity"/>
    <property type="evidence" value="ECO:0007669"/>
    <property type="project" value="UniProtKB-EC"/>
</dbReference>
<dbReference type="KEGG" id="erc:Ecym_3406"/>
<evidence type="ECO:0000256" key="13">
    <source>
        <dbReference type="ARBA" id="ARBA00070917"/>
    </source>
</evidence>
<comment type="catalytic activity">
    <reaction evidence="12 14">
        <text>S-hydroxy-S-oxy-L-cysteinyl-[peroxiredoxin] + [protein]-dithiol + ATP = S-hydroxy-L-cysteinyl-[peroxiredoxin] + [protein]-disulfide + ADP + phosphate</text>
        <dbReference type="Rhea" id="RHEA:17545"/>
        <dbReference type="Rhea" id="RHEA-COMP:10593"/>
        <dbReference type="Rhea" id="RHEA-COMP:10594"/>
        <dbReference type="Rhea" id="RHEA-COMP:13681"/>
        <dbReference type="Rhea" id="RHEA-COMP:17976"/>
        <dbReference type="ChEBI" id="CHEBI:29950"/>
        <dbReference type="ChEBI" id="CHEBI:30616"/>
        <dbReference type="ChEBI" id="CHEBI:43474"/>
        <dbReference type="ChEBI" id="CHEBI:50058"/>
        <dbReference type="ChEBI" id="CHEBI:61973"/>
        <dbReference type="ChEBI" id="CHEBI:61974"/>
        <dbReference type="ChEBI" id="CHEBI:456216"/>
        <dbReference type="EC" id="1.8.98.2"/>
    </reaction>
</comment>
<evidence type="ECO:0000256" key="10">
    <source>
        <dbReference type="ARBA" id="ARBA00023157"/>
    </source>
</evidence>
<dbReference type="CDD" id="cd16395">
    <property type="entry name" value="Srx"/>
    <property type="match status" value="1"/>
</dbReference>
<dbReference type="RefSeq" id="XP_003645709.1">
    <property type="nucleotide sequence ID" value="XM_003645661.1"/>
</dbReference>
<evidence type="ECO:0000256" key="4">
    <source>
        <dbReference type="ARBA" id="ARBA00013055"/>
    </source>
</evidence>
<dbReference type="InterPro" id="IPR003115">
    <property type="entry name" value="ParB_N"/>
</dbReference>
<dbReference type="HOGENOM" id="CLU_124532_1_1_1"/>
<feature type="binding site" evidence="15">
    <location>
        <begin position="82"/>
        <end position="85"/>
    </location>
    <ligand>
        <name>ATP</name>
        <dbReference type="ChEBI" id="CHEBI:30616"/>
    </ligand>
</feature>
<name>G8JRX3_ERECY</name>
<dbReference type="InterPro" id="IPR016692">
    <property type="entry name" value="Sulfiredoxin"/>
</dbReference>
<dbReference type="GO" id="GO:0034599">
    <property type="term" value="P:cellular response to oxidative stress"/>
    <property type="evidence" value="ECO:0007669"/>
    <property type="project" value="EnsemblFungi"/>
</dbReference>
<dbReference type="FunFam" id="3.90.1530.10:FF:000005">
    <property type="entry name" value="Sulfiredoxin"/>
    <property type="match status" value="1"/>
</dbReference>
<feature type="disulfide bond" description="Interchain" evidence="16">
    <location>
        <position position="83"/>
    </location>
</feature>
<dbReference type="OrthoDB" id="10023328at2759"/>
<evidence type="ECO:0000256" key="16">
    <source>
        <dbReference type="PIRSR" id="PIRSR017267-2"/>
    </source>
</evidence>
<evidence type="ECO:0000256" key="2">
    <source>
        <dbReference type="ARBA" id="ARBA00004496"/>
    </source>
</evidence>
<dbReference type="FunCoup" id="G8JRX3">
    <property type="interactions" value="352"/>
</dbReference>
<evidence type="ECO:0000256" key="15">
    <source>
        <dbReference type="PIRSR" id="PIRSR017267-1"/>
    </source>
</evidence>
<dbReference type="GO" id="GO:0005634">
    <property type="term" value="C:nucleus"/>
    <property type="evidence" value="ECO:0007669"/>
    <property type="project" value="UniProtKB-SubCell"/>
</dbReference>
<dbReference type="InParanoid" id="G8JRX3"/>